<dbReference type="InterPro" id="IPR008962">
    <property type="entry name" value="PapD-like_sf"/>
</dbReference>
<dbReference type="PANTHER" id="PTHR10809:SF6">
    <property type="entry name" value="AT11025P-RELATED"/>
    <property type="match status" value="1"/>
</dbReference>
<organism evidence="9 10">
    <name type="scientific">Rehmannia glutinosa</name>
    <name type="common">Chinese foxglove</name>
    <dbReference type="NCBI Taxonomy" id="99300"/>
    <lineage>
        <taxon>Eukaryota</taxon>
        <taxon>Viridiplantae</taxon>
        <taxon>Streptophyta</taxon>
        <taxon>Embryophyta</taxon>
        <taxon>Tracheophyta</taxon>
        <taxon>Spermatophyta</taxon>
        <taxon>Magnoliopsida</taxon>
        <taxon>eudicotyledons</taxon>
        <taxon>Gunneridae</taxon>
        <taxon>Pentapetalae</taxon>
        <taxon>asterids</taxon>
        <taxon>lamiids</taxon>
        <taxon>Lamiales</taxon>
        <taxon>Orobanchaceae</taxon>
        <taxon>Rehmannieae</taxon>
        <taxon>Rehmannia</taxon>
    </lineage>
</organism>
<evidence type="ECO:0000256" key="1">
    <source>
        <dbReference type="ARBA" id="ARBA00004211"/>
    </source>
</evidence>
<dbReference type="Pfam" id="PF00635">
    <property type="entry name" value="Motile_Sperm"/>
    <property type="match status" value="1"/>
</dbReference>
<keyword evidence="10" id="KW-1185">Reference proteome</keyword>
<feature type="signal peptide" evidence="7">
    <location>
        <begin position="1"/>
        <end position="22"/>
    </location>
</feature>
<dbReference type="PROSITE" id="PS50202">
    <property type="entry name" value="MSP"/>
    <property type="match status" value="1"/>
</dbReference>
<evidence type="ECO:0000256" key="4">
    <source>
        <dbReference type="ARBA" id="ARBA00022989"/>
    </source>
</evidence>
<dbReference type="PANTHER" id="PTHR10809">
    <property type="entry name" value="VESICLE-ASSOCIATED MEMBRANE PROTEIN-ASSOCIATED PROTEIN"/>
    <property type="match status" value="1"/>
</dbReference>
<proteinExistence type="inferred from homology"/>
<feature type="chain" id="PRO_5046343030" description="MSP domain-containing protein" evidence="7">
    <location>
        <begin position="23"/>
        <end position="229"/>
    </location>
</feature>
<dbReference type="InterPro" id="IPR016763">
    <property type="entry name" value="VAP"/>
</dbReference>
<gene>
    <name evidence="9" type="ORF">DH2020_005307</name>
</gene>
<evidence type="ECO:0000256" key="7">
    <source>
        <dbReference type="SAM" id="SignalP"/>
    </source>
</evidence>
<protein>
    <recommendedName>
        <fullName evidence="8">MSP domain-containing protein</fullName>
    </recommendedName>
</protein>
<evidence type="ECO:0000259" key="8">
    <source>
        <dbReference type="PROSITE" id="PS50202"/>
    </source>
</evidence>
<evidence type="ECO:0000256" key="5">
    <source>
        <dbReference type="ARBA" id="ARBA00023136"/>
    </source>
</evidence>
<dbReference type="InterPro" id="IPR000535">
    <property type="entry name" value="MSP_dom"/>
</dbReference>
<evidence type="ECO:0000256" key="2">
    <source>
        <dbReference type="ARBA" id="ARBA00008932"/>
    </source>
</evidence>
<accession>A0ABR0XG67</accession>
<feature type="transmembrane region" description="Helical" evidence="6">
    <location>
        <begin position="150"/>
        <end position="168"/>
    </location>
</feature>
<keyword evidence="4 6" id="KW-1133">Transmembrane helix</keyword>
<reference evidence="9 10" key="1">
    <citation type="journal article" date="2021" name="Comput. Struct. Biotechnol. J.">
        <title>De novo genome assembly of the potent medicinal plant Rehmannia glutinosa using nanopore technology.</title>
        <authorList>
            <person name="Ma L."/>
            <person name="Dong C."/>
            <person name="Song C."/>
            <person name="Wang X."/>
            <person name="Zheng X."/>
            <person name="Niu Y."/>
            <person name="Chen S."/>
            <person name="Feng W."/>
        </authorList>
    </citation>
    <scope>NUCLEOTIDE SEQUENCE [LARGE SCALE GENOMIC DNA]</scope>
    <source>
        <strain evidence="9">DH-2019</strain>
    </source>
</reference>
<name>A0ABR0XG67_REHGL</name>
<dbReference type="InterPro" id="IPR013783">
    <property type="entry name" value="Ig-like_fold"/>
</dbReference>
<comment type="subcellular location">
    <subcellularLocation>
        <location evidence="1">Membrane</location>
        <topology evidence="1">Single-pass type IV membrane protein</topology>
    </subcellularLocation>
</comment>
<keyword evidence="7" id="KW-0732">Signal</keyword>
<keyword evidence="3 6" id="KW-0812">Transmembrane</keyword>
<evidence type="ECO:0000256" key="3">
    <source>
        <dbReference type="ARBA" id="ARBA00022692"/>
    </source>
</evidence>
<comment type="caution">
    <text evidence="9">The sequence shown here is derived from an EMBL/GenBank/DDBJ whole genome shotgun (WGS) entry which is preliminary data.</text>
</comment>
<sequence length="229" mass="25816">MDIVHLLGYVYILVLVVELGKQTSCTVRLSNFSRDHVAFKVMTTNPKNYCVMPNNGVLLPRSTCDVEVFMRAPKVAPSDMQCKDKFLIKSVLASPGDTANSYLELFNEEGRVVESCKLRVVYEFSSNQQSSNSEISAAAAGKQWRDVGDLFIGAITIVLLCLIFGYLIVKMLPLIWSLTFMITMLVIKMTKKLVSDSVEDWVVKTLLYLSVHFLSVVFKRRQSRPNNES</sequence>
<comment type="similarity">
    <text evidence="2">Belongs to the VAMP-associated protein (VAP) (TC 9.B.17) family.</text>
</comment>
<evidence type="ECO:0000313" key="9">
    <source>
        <dbReference type="EMBL" id="KAK6157993.1"/>
    </source>
</evidence>
<feature type="domain" description="MSP" evidence="8">
    <location>
        <begin position="1"/>
        <end position="123"/>
    </location>
</feature>
<evidence type="ECO:0000313" key="10">
    <source>
        <dbReference type="Proteomes" id="UP001318860"/>
    </source>
</evidence>
<dbReference type="Gene3D" id="2.60.40.10">
    <property type="entry name" value="Immunoglobulins"/>
    <property type="match status" value="1"/>
</dbReference>
<feature type="transmembrane region" description="Helical" evidence="6">
    <location>
        <begin position="201"/>
        <end position="218"/>
    </location>
</feature>
<dbReference type="EMBL" id="JABTTQ020000004">
    <property type="protein sequence ID" value="KAK6157993.1"/>
    <property type="molecule type" value="Genomic_DNA"/>
</dbReference>
<dbReference type="SUPFAM" id="SSF49354">
    <property type="entry name" value="PapD-like"/>
    <property type="match status" value="1"/>
</dbReference>
<keyword evidence="5 6" id="KW-0472">Membrane</keyword>
<evidence type="ECO:0000256" key="6">
    <source>
        <dbReference type="SAM" id="Phobius"/>
    </source>
</evidence>
<dbReference type="Proteomes" id="UP001318860">
    <property type="component" value="Unassembled WGS sequence"/>
</dbReference>